<dbReference type="HOGENOM" id="CLU_050200_0_0_6"/>
<proteinExistence type="predicted"/>
<dbReference type="eggNOG" id="COG0740">
    <property type="taxonomic scope" value="Bacteria"/>
</dbReference>
<evidence type="ECO:0000313" key="2">
    <source>
        <dbReference type="Proteomes" id="UP000001558"/>
    </source>
</evidence>
<dbReference type="PROSITE" id="PS51257">
    <property type="entry name" value="PROKAR_LIPOPROTEIN"/>
    <property type="match status" value="1"/>
</dbReference>
<accession>A3Q8Z4</accession>
<dbReference type="KEGG" id="slo:Shew_0069"/>
<dbReference type="AlphaFoldDB" id="A3Q8Z4"/>
<evidence type="ECO:0000313" key="1">
    <source>
        <dbReference type="EMBL" id="ABO21942.1"/>
    </source>
</evidence>
<sequence length="367" mass="41604" precursor="true">MPRLTLPLLLVFSSLLGCNADQPRVEPPLANFAFTQAKLEALIQEREPIFSSIQLEYQHTHYDRLEYADIFLDTQKQVPYLLLALSSEKGHSLTLGIKFDEWQLLDCQIFSGPHRIDSFDCSDAQRLTQDDKSIFELRTREKQQYLRLSFVSDWLEYASSIGSTLFSPREVDAGIEILTSNYFEPLINNQWCTADCDNPASSTLGITSYQALKRLVEHYPKRKKVLVFDNFVGGSADDEVNMYTGLLIREQGLDTKVSRAGRVFSGATDLFAAGVRRTLELQDSKFSVAGNQQIGVHSWSDGELGRDATEISYSNAAHRSQATYFSRMLGKQGIPFYLFTLTSAPSEGAHWMTQQEMARYRLTTEIR</sequence>
<gene>
    <name evidence="1" type="ordered locus">Shew_0069</name>
</gene>
<dbReference type="EMBL" id="CP000606">
    <property type="protein sequence ID" value="ABO21942.1"/>
    <property type="molecule type" value="Genomic_DNA"/>
</dbReference>
<dbReference type="OrthoDB" id="6198264at2"/>
<dbReference type="RefSeq" id="WP_011863879.1">
    <property type="nucleotide sequence ID" value="NC_009092.1"/>
</dbReference>
<evidence type="ECO:0008006" key="3">
    <source>
        <dbReference type="Google" id="ProtNLM"/>
    </source>
</evidence>
<organism evidence="1 2">
    <name type="scientific">Shewanella loihica (strain ATCC BAA-1088 / PV-4)</name>
    <dbReference type="NCBI Taxonomy" id="323850"/>
    <lineage>
        <taxon>Bacteria</taxon>
        <taxon>Pseudomonadati</taxon>
        <taxon>Pseudomonadota</taxon>
        <taxon>Gammaproteobacteria</taxon>
        <taxon>Alteromonadales</taxon>
        <taxon>Shewanellaceae</taxon>
        <taxon>Shewanella</taxon>
    </lineage>
</organism>
<reference evidence="1 2" key="1">
    <citation type="submission" date="2007-03" db="EMBL/GenBank/DDBJ databases">
        <title>Complete sequence of Shewanella loihica PV-4.</title>
        <authorList>
            <consortium name="US DOE Joint Genome Institute"/>
            <person name="Copeland A."/>
            <person name="Lucas S."/>
            <person name="Lapidus A."/>
            <person name="Barry K."/>
            <person name="Detter J.C."/>
            <person name="Glavina del Rio T."/>
            <person name="Hammon N."/>
            <person name="Israni S."/>
            <person name="Dalin E."/>
            <person name="Tice H."/>
            <person name="Pitluck S."/>
            <person name="Chain P."/>
            <person name="Malfatti S."/>
            <person name="Shin M."/>
            <person name="Vergez L."/>
            <person name="Schmutz J."/>
            <person name="Larimer F."/>
            <person name="Land M."/>
            <person name="Hauser L."/>
            <person name="Kyrpides N."/>
            <person name="Mikhailova N."/>
            <person name="Romine M.F."/>
            <person name="Serres G."/>
            <person name="Fredrickson J."/>
            <person name="Tiedje J."/>
            <person name="Richardson P."/>
        </authorList>
    </citation>
    <scope>NUCLEOTIDE SEQUENCE [LARGE SCALE GENOMIC DNA]</scope>
    <source>
        <strain evidence="2">ATCC BAA-1088 / PV-4</strain>
    </source>
</reference>
<name>A3Q8Z4_SHELP</name>
<dbReference type="Proteomes" id="UP000001558">
    <property type="component" value="Chromosome"/>
</dbReference>
<dbReference type="STRING" id="323850.Shew_0069"/>
<protein>
    <recommendedName>
        <fullName evidence="3">Lipoprotein</fullName>
    </recommendedName>
</protein>
<keyword evidence="2" id="KW-1185">Reference proteome</keyword>